<evidence type="ECO:0000256" key="3">
    <source>
        <dbReference type="ARBA" id="ARBA00022833"/>
    </source>
</evidence>
<dbReference type="EMBL" id="JARQWQ010000011">
    <property type="protein sequence ID" value="KAK2568872.1"/>
    <property type="molecule type" value="Genomic_DNA"/>
</dbReference>
<dbReference type="PANTHER" id="PTHR33748">
    <property type="entry name" value="PROTEIN CBG04600"/>
    <property type="match status" value="1"/>
</dbReference>
<dbReference type="PROSITE" id="PS50089">
    <property type="entry name" value="ZF_RING_2"/>
    <property type="match status" value="1"/>
</dbReference>
<evidence type="ECO:0000256" key="2">
    <source>
        <dbReference type="ARBA" id="ARBA00022771"/>
    </source>
</evidence>
<keyword evidence="6" id="KW-0812">Transmembrane</keyword>
<evidence type="ECO:0000259" key="8">
    <source>
        <dbReference type="PROSITE" id="PS50089"/>
    </source>
</evidence>
<dbReference type="InterPro" id="IPR001841">
    <property type="entry name" value="Znf_RING"/>
</dbReference>
<dbReference type="Gene3D" id="3.30.40.10">
    <property type="entry name" value="Zinc/RING finger domain, C3HC4 (zinc finger)"/>
    <property type="match status" value="1"/>
</dbReference>
<dbReference type="PANTHER" id="PTHR33748:SF5">
    <property type="entry name" value="GROUND-LIKE DOMAIN-CONTAINING PROTEIN"/>
    <property type="match status" value="1"/>
</dbReference>
<dbReference type="SUPFAM" id="SSF57850">
    <property type="entry name" value="RING/U-box"/>
    <property type="match status" value="1"/>
</dbReference>
<accession>A0AAD9QWV3</accession>
<feature type="signal peptide" evidence="7">
    <location>
        <begin position="1"/>
        <end position="23"/>
    </location>
</feature>
<organism evidence="9 10">
    <name type="scientific">Acropora cervicornis</name>
    <name type="common">Staghorn coral</name>
    <dbReference type="NCBI Taxonomy" id="6130"/>
    <lineage>
        <taxon>Eukaryota</taxon>
        <taxon>Metazoa</taxon>
        <taxon>Cnidaria</taxon>
        <taxon>Anthozoa</taxon>
        <taxon>Hexacorallia</taxon>
        <taxon>Scleractinia</taxon>
        <taxon>Astrocoeniina</taxon>
        <taxon>Acroporidae</taxon>
        <taxon>Acropora</taxon>
    </lineage>
</organism>
<dbReference type="GO" id="GO:0008270">
    <property type="term" value="F:zinc ion binding"/>
    <property type="evidence" value="ECO:0007669"/>
    <property type="project" value="UniProtKB-KW"/>
</dbReference>
<dbReference type="SMART" id="SM00184">
    <property type="entry name" value="RING"/>
    <property type="match status" value="1"/>
</dbReference>
<sequence length="392" mass="43434">MKASKVVFLAVCGIFLLVQRGQSNEQWAKEEFPNPTINLEACGRRGKVSWICDPESILSYESANNIEELLYSVRKNTNSGCSKGENPGFQIGVAVLNRMRSNSDESVAKTAEKFAKHLHDSWGVGNAGCDDGAVLLVSTDDRQVYMSTGRGATKVLTDDQIDLIIEEMKPHLRHKNYDKSVEVAVTKMGEVFSGKVLESSLDYGLILFFLVIVTGVGLAIYLVHRRDEDIENCTLKLQRIQDERDRAKHSYETKSCPICLEEFEPETPTKLLACGHKYCEPCLTKWLQDHSTCPICRRSSDRHGDDGTSFQRPTTNDFIPELQFRLLMLRLQHPSLITSTMVDRWSSGRYNGDFVSDPTFVRLSMPGGGRLGSGTGFGGGGSFGGGGRGGSW</sequence>
<evidence type="ECO:0000256" key="6">
    <source>
        <dbReference type="SAM" id="Phobius"/>
    </source>
</evidence>
<keyword evidence="7" id="KW-0732">Signal</keyword>
<feature type="domain" description="RING-type" evidence="8">
    <location>
        <begin position="256"/>
        <end position="297"/>
    </location>
</feature>
<keyword evidence="6" id="KW-1133">Transmembrane helix</keyword>
<dbReference type="Proteomes" id="UP001249851">
    <property type="component" value="Unassembled WGS sequence"/>
</dbReference>
<dbReference type="PROSITE" id="PS00518">
    <property type="entry name" value="ZF_RING_1"/>
    <property type="match status" value="1"/>
</dbReference>
<gene>
    <name evidence="9" type="ORF">P5673_006935</name>
</gene>
<keyword evidence="1" id="KW-0479">Metal-binding</keyword>
<keyword evidence="3" id="KW-0862">Zinc</keyword>
<reference evidence="9" key="2">
    <citation type="journal article" date="2023" name="Science">
        <title>Genomic signatures of disease resistance in endangered staghorn corals.</title>
        <authorList>
            <person name="Vollmer S.V."/>
            <person name="Selwyn J.D."/>
            <person name="Despard B.A."/>
            <person name="Roesel C.L."/>
        </authorList>
    </citation>
    <scope>NUCLEOTIDE SEQUENCE</scope>
    <source>
        <strain evidence="9">K2</strain>
    </source>
</reference>
<dbReference type="Pfam" id="PF13639">
    <property type="entry name" value="zf-RING_2"/>
    <property type="match status" value="1"/>
</dbReference>
<dbReference type="GO" id="GO:0005892">
    <property type="term" value="C:acetylcholine-gated channel complex"/>
    <property type="evidence" value="ECO:0007669"/>
    <property type="project" value="InterPro"/>
</dbReference>
<evidence type="ECO:0000313" key="10">
    <source>
        <dbReference type="Proteomes" id="UP001249851"/>
    </source>
</evidence>
<dbReference type="AlphaFoldDB" id="A0AAD9QWV3"/>
<proteinExistence type="predicted"/>
<feature type="transmembrane region" description="Helical" evidence="6">
    <location>
        <begin position="203"/>
        <end position="223"/>
    </location>
</feature>
<dbReference type="InterPro" id="IPR017907">
    <property type="entry name" value="Znf_RING_CS"/>
</dbReference>
<evidence type="ECO:0000313" key="9">
    <source>
        <dbReference type="EMBL" id="KAK2568872.1"/>
    </source>
</evidence>
<comment type="caution">
    <text evidence="9">The sequence shown here is derived from an EMBL/GenBank/DDBJ whole genome shotgun (WGS) entry which is preliminary data.</text>
</comment>
<feature type="chain" id="PRO_5042126508" evidence="7">
    <location>
        <begin position="24"/>
        <end position="392"/>
    </location>
</feature>
<keyword evidence="6" id="KW-0472">Membrane</keyword>
<evidence type="ECO:0000256" key="4">
    <source>
        <dbReference type="PROSITE-ProRule" id="PRU00175"/>
    </source>
</evidence>
<evidence type="ECO:0000256" key="5">
    <source>
        <dbReference type="SAM" id="MobiDB-lite"/>
    </source>
</evidence>
<keyword evidence="2 4" id="KW-0863">Zinc-finger</keyword>
<name>A0AAD9QWV3_ACRCE</name>
<reference evidence="9" key="1">
    <citation type="journal article" date="2023" name="G3 (Bethesda)">
        <title>Whole genome assembly and annotation of the endangered Caribbean coral Acropora cervicornis.</title>
        <authorList>
            <person name="Selwyn J.D."/>
            <person name="Vollmer S.V."/>
        </authorList>
    </citation>
    <scope>NUCLEOTIDE SEQUENCE</scope>
    <source>
        <strain evidence="9">K2</strain>
    </source>
</reference>
<keyword evidence="10" id="KW-1185">Reference proteome</keyword>
<dbReference type="CDD" id="cd16454">
    <property type="entry name" value="RING-H2_PA-TM-RING"/>
    <property type="match status" value="1"/>
</dbReference>
<dbReference type="Pfam" id="PF17175">
    <property type="entry name" value="MOLO1"/>
    <property type="match status" value="1"/>
</dbReference>
<feature type="region of interest" description="Disordered" evidence="5">
    <location>
        <begin position="373"/>
        <end position="392"/>
    </location>
</feature>
<evidence type="ECO:0000256" key="1">
    <source>
        <dbReference type="ARBA" id="ARBA00022723"/>
    </source>
</evidence>
<evidence type="ECO:0000256" key="7">
    <source>
        <dbReference type="SAM" id="SignalP"/>
    </source>
</evidence>
<protein>
    <submittedName>
        <fullName evidence="9">E3 ubiquitin-protein ligase RNF128</fullName>
    </submittedName>
</protein>
<dbReference type="Gene3D" id="3.10.310.50">
    <property type="match status" value="1"/>
</dbReference>
<dbReference type="InterPro" id="IPR013083">
    <property type="entry name" value="Znf_RING/FYVE/PHD"/>
</dbReference>
<dbReference type="InterPro" id="IPR033438">
    <property type="entry name" value="MOLO1"/>
</dbReference>